<name>A0A7V1CZH2_9GAMM</name>
<proteinExistence type="predicted"/>
<sequence length="148" mass="16947">MMKKVLVILFVLFASTHVVYAKSAELLELKGFKEVIKNVHYLAKVKITNVEILREEDESEKHVYFAEVLATYKGKTHKKLSYEMVVEQGEDVVFNSAPVYVALCLDEKGTYYWPGTGSEFKPSLVIDTWLTENKSNVEKISTDADWCE</sequence>
<reference evidence="1" key="1">
    <citation type="journal article" date="2020" name="mSystems">
        <title>Genome- and Community-Level Interaction Insights into Carbon Utilization and Element Cycling Functions of Hydrothermarchaeota in Hydrothermal Sediment.</title>
        <authorList>
            <person name="Zhou Z."/>
            <person name="Liu Y."/>
            <person name="Xu W."/>
            <person name="Pan J."/>
            <person name="Luo Z.H."/>
            <person name="Li M."/>
        </authorList>
    </citation>
    <scope>NUCLEOTIDE SEQUENCE [LARGE SCALE GENOMIC DNA]</scope>
    <source>
        <strain evidence="1">HyVt-346</strain>
    </source>
</reference>
<organism evidence="1">
    <name type="scientific">Pseudoalteromonas prydzensis</name>
    <dbReference type="NCBI Taxonomy" id="182141"/>
    <lineage>
        <taxon>Bacteria</taxon>
        <taxon>Pseudomonadati</taxon>
        <taxon>Pseudomonadota</taxon>
        <taxon>Gammaproteobacteria</taxon>
        <taxon>Alteromonadales</taxon>
        <taxon>Pseudoalteromonadaceae</taxon>
        <taxon>Pseudoalteromonas</taxon>
    </lineage>
</organism>
<comment type="caution">
    <text evidence="1">The sequence shown here is derived from an EMBL/GenBank/DDBJ whole genome shotgun (WGS) entry which is preliminary data.</text>
</comment>
<protein>
    <submittedName>
        <fullName evidence="1">Uncharacterized protein</fullName>
    </submittedName>
</protein>
<accession>A0A7V1CZH2</accession>
<dbReference type="AlphaFoldDB" id="A0A7V1CZH2"/>
<evidence type="ECO:0000313" key="1">
    <source>
        <dbReference type="EMBL" id="HEA17156.1"/>
    </source>
</evidence>
<dbReference type="EMBL" id="DRGM01000128">
    <property type="protein sequence ID" value="HEA17156.1"/>
    <property type="molecule type" value="Genomic_DNA"/>
</dbReference>
<gene>
    <name evidence="1" type="ORF">ENH88_12065</name>
</gene>
<dbReference type="RefSeq" id="WP_304182488.1">
    <property type="nucleotide sequence ID" value="NZ_DRGM01000128.1"/>
</dbReference>
<dbReference type="Proteomes" id="UP000886188">
    <property type="component" value="Unassembled WGS sequence"/>
</dbReference>